<feature type="region of interest" description="Disordered" evidence="4">
    <location>
        <begin position="1"/>
        <end position="20"/>
    </location>
</feature>
<dbReference type="Proteomes" id="UP000676336">
    <property type="component" value="Unassembled WGS sequence"/>
</dbReference>
<organism evidence="5 7">
    <name type="scientific">Rotaria magnacalcarata</name>
    <dbReference type="NCBI Taxonomy" id="392030"/>
    <lineage>
        <taxon>Eukaryota</taxon>
        <taxon>Metazoa</taxon>
        <taxon>Spiralia</taxon>
        <taxon>Gnathifera</taxon>
        <taxon>Rotifera</taxon>
        <taxon>Eurotatoria</taxon>
        <taxon>Bdelloidea</taxon>
        <taxon>Philodinida</taxon>
        <taxon>Philodinidae</taxon>
        <taxon>Rotaria</taxon>
    </lineage>
</organism>
<dbReference type="InterPro" id="IPR029058">
    <property type="entry name" value="AB_hydrolase_fold"/>
</dbReference>
<evidence type="ECO:0000256" key="1">
    <source>
        <dbReference type="ARBA" id="ARBA00007381"/>
    </source>
</evidence>
<proteinExistence type="inferred from homology"/>
<dbReference type="SUPFAM" id="SSF100934">
    <property type="entry name" value="Heat shock protein 70kD (HSP70), C-terminal subdomain"/>
    <property type="match status" value="1"/>
</dbReference>
<dbReference type="Gene3D" id="1.20.1270.10">
    <property type="match status" value="1"/>
</dbReference>
<name>A0A8S2K097_9BILA</name>
<evidence type="ECO:0000313" key="6">
    <source>
        <dbReference type="EMBL" id="CAF3870536.1"/>
    </source>
</evidence>
<comment type="caution">
    <text evidence="5">The sequence shown here is derived from an EMBL/GenBank/DDBJ whole genome shotgun (WGS) entry which is preliminary data.</text>
</comment>
<dbReference type="GO" id="GO:0005524">
    <property type="term" value="F:ATP binding"/>
    <property type="evidence" value="ECO:0007669"/>
    <property type="project" value="UniProtKB-KW"/>
</dbReference>
<gene>
    <name evidence="5" type="ORF">BYL167_LOCUS4832</name>
    <name evidence="6" type="ORF">SMN809_LOCUS5063</name>
</gene>
<sequence length="480" mass="55605">METGAAAPKGTSNSLDLNPRLSTITITEELMDEDTKKKEKEIDLPIRSRISGTSRKELHEFIKQENEMISRDKKENERLDARNALEEYIFGMSRKLNADGNIRQDVLEDFQTTIDWCKYIFTAAISAFWTVNCVSSEADTILPSQYESKIGLKFPESIIDLACLANTFPSQFKQEEDENNNCLPQIIKNYTEIKEIPNLFYDDIDQSFISKTYPSLGIKGLHLKVYETKKIDHDNNKQYVFIVIRHQEHNSMLTDEMNEMMSLFGPAATVDRQQGNKELFGASTVSSMIRFIRQQLDLDYLPQAISMFNKIQLHYKNKDNIKYIFSGFSSGGLYAIVLALYFQWPAITFSSTGVEDIINIYYWNIFAVDNNKQSKIPPIFNFAHQLDNIPQLDCQFGTVCLFKPDNIEKQKELTEKELESIHLSTIFGKSGPDIIQWLRQPERWMCTTSDNYNSLHGSCKRERLRWKDRMKQTADEKHDL</sequence>
<dbReference type="InterPro" id="IPR013126">
    <property type="entry name" value="Hsp_70_fam"/>
</dbReference>
<reference evidence="5" key="1">
    <citation type="submission" date="2021-02" db="EMBL/GenBank/DDBJ databases">
        <authorList>
            <person name="Nowell W R."/>
        </authorList>
    </citation>
    <scope>NUCLEOTIDE SEQUENCE</scope>
</reference>
<evidence type="ECO:0000313" key="5">
    <source>
        <dbReference type="EMBL" id="CAF3833260.1"/>
    </source>
</evidence>
<dbReference type="EMBL" id="CAJOBH010001058">
    <property type="protein sequence ID" value="CAF3833260.1"/>
    <property type="molecule type" value="Genomic_DNA"/>
</dbReference>
<evidence type="ECO:0000256" key="4">
    <source>
        <dbReference type="SAM" id="MobiDB-lite"/>
    </source>
</evidence>
<evidence type="ECO:0000256" key="2">
    <source>
        <dbReference type="ARBA" id="ARBA00022741"/>
    </source>
</evidence>
<evidence type="ECO:0000313" key="7">
    <source>
        <dbReference type="Proteomes" id="UP000681967"/>
    </source>
</evidence>
<dbReference type="InterPro" id="IPR029048">
    <property type="entry name" value="HSP70_C_sf"/>
</dbReference>
<dbReference type="Pfam" id="PF00012">
    <property type="entry name" value="HSP70"/>
    <property type="match status" value="1"/>
</dbReference>
<protein>
    <submittedName>
        <fullName evidence="5">Uncharacterized protein</fullName>
    </submittedName>
</protein>
<dbReference type="EMBL" id="CAJOBI010001233">
    <property type="protein sequence ID" value="CAF3870536.1"/>
    <property type="molecule type" value="Genomic_DNA"/>
</dbReference>
<comment type="similarity">
    <text evidence="1">Belongs to the heat shock protein 70 family.</text>
</comment>
<evidence type="ECO:0000256" key="3">
    <source>
        <dbReference type="ARBA" id="ARBA00022840"/>
    </source>
</evidence>
<feature type="compositionally biased region" description="Polar residues" evidence="4">
    <location>
        <begin position="10"/>
        <end position="20"/>
    </location>
</feature>
<keyword evidence="3" id="KW-0067">ATP-binding</keyword>
<keyword evidence="2" id="KW-0547">Nucleotide-binding</keyword>
<dbReference type="SUPFAM" id="SSF53474">
    <property type="entry name" value="alpha/beta-Hydrolases"/>
    <property type="match status" value="1"/>
</dbReference>
<dbReference type="AlphaFoldDB" id="A0A8S2K097"/>
<dbReference type="Proteomes" id="UP000681967">
    <property type="component" value="Unassembled WGS sequence"/>
</dbReference>
<accession>A0A8S2K097</accession>
<dbReference type="GO" id="GO:0140662">
    <property type="term" value="F:ATP-dependent protein folding chaperone"/>
    <property type="evidence" value="ECO:0007669"/>
    <property type="project" value="InterPro"/>
</dbReference>